<dbReference type="InterPro" id="IPR055346">
    <property type="entry name" value="Fe-S_cluster_assembly_SufBD"/>
</dbReference>
<dbReference type="eggNOG" id="COG0719">
    <property type="taxonomic scope" value="Bacteria"/>
</dbReference>
<name>A0A0A2G6W6_9PORP</name>
<evidence type="ECO:0000259" key="2">
    <source>
        <dbReference type="Pfam" id="PF01458"/>
    </source>
</evidence>
<dbReference type="GO" id="GO:0016226">
    <property type="term" value="P:iron-sulfur cluster assembly"/>
    <property type="evidence" value="ECO:0007669"/>
    <property type="project" value="InterPro"/>
</dbReference>
<sequence>MQPVEKIYLDLYDANKEVIDNNSPALLNEMRSLAREEFVQHGFPTTSSEYYTRTDIKGAFDFDYGINVQNVHFPIKDAKGFSCGLENMPHTQITVLNERFEASLSKGLELLPKEVFIGNLSTFLEQYPDKKEQLAKIYGRYAEVDIDALVSLNTMFVQEALIFYVPKGVKVADPVRVIQLVRSDVPMLLFRRIMIVVEEEASLEVLICNHTLDKHRFLINQVTEIDVAERGELKLYDLEESSKKTYSMTTTVLRQKEESNVLINALTLNNGVTRNNFWTRFLGTKAKLTLGGLAIGTEQQHVDNFSHIGHLRPECESQELFKYIMNDEAVGAFAGRIYVAAHAQKTDAQQSNRNLLLSPKARVFSKPQLEIYADDVKCSHGMTTGQLSEEALFYLRQRGISEKEARTMLSIAFTDDVVQLVELPSLRASIVDVITARFDGKDSVHCNKCGKVCF</sequence>
<dbReference type="InterPro" id="IPR011542">
    <property type="entry name" value="SUF_FeS_clus_asmbl_SufD"/>
</dbReference>
<evidence type="ECO:0000313" key="4">
    <source>
        <dbReference type="EMBL" id="KGN98125.1"/>
    </source>
</evidence>
<comment type="caution">
    <text evidence="4">The sequence shown here is derived from an EMBL/GenBank/DDBJ whole genome shotgun (WGS) entry which is preliminary data.</text>
</comment>
<gene>
    <name evidence="4" type="ORF">HQ36_04220</name>
</gene>
<dbReference type="EMBL" id="JQZW01000008">
    <property type="protein sequence ID" value="KGN98125.1"/>
    <property type="molecule type" value="Genomic_DNA"/>
</dbReference>
<evidence type="ECO:0000259" key="3">
    <source>
        <dbReference type="Pfam" id="PF19295"/>
    </source>
</evidence>
<evidence type="ECO:0000313" key="5">
    <source>
        <dbReference type="Proteomes" id="UP000030134"/>
    </source>
</evidence>
<protein>
    <recommendedName>
        <fullName evidence="6">ABC transporter permease</fullName>
    </recommendedName>
</protein>
<feature type="domain" description="SUF system FeS cluster assembly SufBD core" evidence="2">
    <location>
        <begin position="187"/>
        <end position="413"/>
    </location>
</feature>
<evidence type="ECO:0008006" key="6">
    <source>
        <dbReference type="Google" id="ProtNLM"/>
    </source>
</evidence>
<dbReference type="InterPro" id="IPR045595">
    <property type="entry name" value="SufBD_N"/>
</dbReference>
<keyword evidence="5" id="KW-1185">Reference proteome</keyword>
<dbReference type="NCBIfam" id="TIGR01981">
    <property type="entry name" value="sufD"/>
    <property type="match status" value="1"/>
</dbReference>
<dbReference type="InterPro" id="IPR000825">
    <property type="entry name" value="SUF_FeS_clus_asmbl_SufBD_core"/>
</dbReference>
<dbReference type="Pfam" id="PF19295">
    <property type="entry name" value="SufBD_N"/>
    <property type="match status" value="1"/>
</dbReference>
<dbReference type="SUPFAM" id="SSF101960">
    <property type="entry name" value="Stabilizer of iron transporter SufD"/>
    <property type="match status" value="1"/>
</dbReference>
<feature type="domain" description="SUF system FeS cluster assembly SufBD N-terminal" evidence="3">
    <location>
        <begin position="5"/>
        <end position="177"/>
    </location>
</feature>
<dbReference type="AlphaFoldDB" id="A0A0A2G6W6"/>
<dbReference type="InterPro" id="IPR037284">
    <property type="entry name" value="SUF_FeS_clus_asmbl_SufBD_sf"/>
</dbReference>
<reference evidence="4 5" key="1">
    <citation type="submission" date="2014-08" db="EMBL/GenBank/DDBJ databases">
        <title>Porphyromonas gingivicanis strain:COT-022_OH1391 Genome sequencing.</title>
        <authorList>
            <person name="Wallis C."/>
            <person name="Deusch O."/>
            <person name="O'Flynn C."/>
            <person name="Davis I."/>
            <person name="Jospin G."/>
            <person name="Darling A.E."/>
            <person name="Coil D.A."/>
            <person name="Alexiev A."/>
            <person name="Horsfall A."/>
            <person name="Kirkwood N."/>
            <person name="Harris S."/>
            <person name="Eisen J.A."/>
        </authorList>
    </citation>
    <scope>NUCLEOTIDE SEQUENCE [LARGE SCALE GENOMIC DNA]</scope>
    <source>
        <strain evidence="5">COT-022 OH1391</strain>
    </source>
</reference>
<organism evidence="4 5">
    <name type="scientific">Porphyromonas gingivicanis</name>
    <dbReference type="NCBI Taxonomy" id="266762"/>
    <lineage>
        <taxon>Bacteria</taxon>
        <taxon>Pseudomonadati</taxon>
        <taxon>Bacteroidota</taxon>
        <taxon>Bacteroidia</taxon>
        <taxon>Bacteroidales</taxon>
        <taxon>Porphyromonadaceae</taxon>
        <taxon>Porphyromonas</taxon>
    </lineage>
</organism>
<comment type="similarity">
    <text evidence="1">Belongs to the iron-sulfur cluster assembly SufBD family.</text>
</comment>
<accession>A0A0A2G6W6</accession>
<evidence type="ECO:0000256" key="1">
    <source>
        <dbReference type="ARBA" id="ARBA00043967"/>
    </source>
</evidence>
<dbReference type="Pfam" id="PF01458">
    <property type="entry name" value="SUFBD_core"/>
    <property type="match status" value="1"/>
</dbReference>
<dbReference type="PANTHER" id="PTHR43575:SF1">
    <property type="entry name" value="PROTEIN ABCI7, CHLOROPLASTIC"/>
    <property type="match status" value="1"/>
</dbReference>
<proteinExistence type="inferred from homology"/>
<dbReference type="Proteomes" id="UP000030134">
    <property type="component" value="Unassembled WGS sequence"/>
</dbReference>
<dbReference type="STRING" id="266762.HQ36_04220"/>
<dbReference type="RefSeq" id="WP_036883621.1">
    <property type="nucleotide sequence ID" value="NZ_JQZW01000008.1"/>
</dbReference>
<dbReference type="OrthoDB" id="9768262at2"/>
<dbReference type="PANTHER" id="PTHR43575">
    <property type="entry name" value="PROTEIN ABCI7, CHLOROPLASTIC"/>
    <property type="match status" value="1"/>
</dbReference>